<keyword evidence="7" id="KW-1015">Disulfide bond</keyword>
<dbReference type="EMBL" id="BLPG01000001">
    <property type="protein sequence ID" value="GFJ94022.1"/>
    <property type="molecule type" value="Genomic_DNA"/>
</dbReference>
<keyword evidence="9" id="KW-0732">Signal</keyword>
<dbReference type="Proteomes" id="UP000482960">
    <property type="component" value="Unassembled WGS sequence"/>
</dbReference>
<dbReference type="Pfam" id="PF22633">
    <property type="entry name" value="F5_F8_type_C_2"/>
    <property type="match status" value="1"/>
</dbReference>
<organism evidence="11 12">
    <name type="scientific">Phytohabitans rumicis</name>
    <dbReference type="NCBI Taxonomy" id="1076125"/>
    <lineage>
        <taxon>Bacteria</taxon>
        <taxon>Bacillati</taxon>
        <taxon>Actinomycetota</taxon>
        <taxon>Actinomycetes</taxon>
        <taxon>Micromonosporales</taxon>
        <taxon>Micromonosporaceae</taxon>
    </lineage>
</organism>
<dbReference type="Gene3D" id="2.60.120.260">
    <property type="entry name" value="Galactose-binding domain-like"/>
    <property type="match status" value="1"/>
</dbReference>
<dbReference type="InterPro" id="IPR011050">
    <property type="entry name" value="Pectin_lyase_fold/virulence"/>
</dbReference>
<feature type="compositionally biased region" description="Polar residues" evidence="8">
    <location>
        <begin position="555"/>
        <end position="574"/>
    </location>
</feature>
<accession>A0A6V8L9X1</accession>
<keyword evidence="5" id="KW-0430">Lectin</keyword>
<evidence type="ECO:0000256" key="3">
    <source>
        <dbReference type="ARBA" id="ARBA00011233"/>
    </source>
</evidence>
<sequence length="677" mass="72728">MQSPRPWAAAALTMIVVGGSLWPGSPASAAGTDRYVDCSATTNGTGTQTSPWNALSTVSAQTFAPGDRVLFKRGTTCNGRVTLHGSGTAGSPIVADAYGTGALPRLVGDGTWSTITVYNEEYWEFHRLEITNSGTPITESDPALIPESNRRRGIYIELHDYGVGDHYQFTNLYIHDVNGPRGYDNTTTGGIFLHVTGTSTPTRFNDILVADNTFERTDYFAVTHWTTWRHRTELPGNTSGSPYATGTWQPATNFVIRNNSLADLGADGIHTHHSVGAIMEHNVVNGHTTRDVNRCHVPIYNWNADDALIQFNEVYGGMGTCDSTAFDFDGGNIRATLQYNYSHNNKGGFLTICEAGTSRDNVVRYNISQNDGDELFSLVCGTEDNTQIYNNTFYLRNPAYTPVRIVNNTNSSGAGHAKFYNNIFYVDPTLTTSQVTYSGATGLTWNANTFYGLHPSGEPTGTNKSTANPNFTSPGTGPNGYQLTAGSPALQSGIVVAGNGGRDYWGNAVPTSCAPDRGAHQYTTTPTNCNLAVLKTATQSSTHVSGASASRAVDGNTNGAWTGGSVTHTSDSPLDTNPWWQVDLGASRSVSTIKLSNRTDCCADRLRLFYVFTSNSAFTSTNPTTTAGQAGVWNFYQAAAVGTSQTITVNQSARYIRVQLVGSDRPLSLAEVEVFGS</sequence>
<evidence type="ECO:0000256" key="5">
    <source>
        <dbReference type="ARBA" id="ARBA00022734"/>
    </source>
</evidence>
<protein>
    <recommendedName>
        <fullName evidence="10">F5/8 type C domain-containing protein</fullName>
    </recommendedName>
</protein>
<dbReference type="Gene3D" id="2.160.20.10">
    <property type="entry name" value="Single-stranded right-handed beta-helix, Pectin lyase-like"/>
    <property type="match status" value="1"/>
</dbReference>
<dbReference type="SMART" id="SM00607">
    <property type="entry name" value="FTP"/>
    <property type="match status" value="1"/>
</dbReference>
<evidence type="ECO:0000256" key="6">
    <source>
        <dbReference type="ARBA" id="ARBA00022837"/>
    </source>
</evidence>
<feature type="chain" id="PRO_5028870849" description="F5/8 type C domain-containing protein" evidence="9">
    <location>
        <begin position="30"/>
        <end position="677"/>
    </location>
</feature>
<dbReference type="InterPro" id="IPR012334">
    <property type="entry name" value="Pectin_lyas_fold"/>
</dbReference>
<dbReference type="InterPro" id="IPR051941">
    <property type="entry name" value="BG_Antigen-Binding_Lectin"/>
</dbReference>
<evidence type="ECO:0000256" key="7">
    <source>
        <dbReference type="ARBA" id="ARBA00023157"/>
    </source>
</evidence>
<comment type="caution">
    <text evidence="11">The sequence shown here is derived from an EMBL/GenBank/DDBJ whole genome shotgun (WGS) entry which is preliminary data.</text>
</comment>
<evidence type="ECO:0000256" key="9">
    <source>
        <dbReference type="SAM" id="SignalP"/>
    </source>
</evidence>
<proteinExistence type="inferred from homology"/>
<dbReference type="PROSITE" id="PS50022">
    <property type="entry name" value="FA58C_3"/>
    <property type="match status" value="1"/>
</dbReference>
<dbReference type="PANTHER" id="PTHR45713:SF6">
    <property type="entry name" value="F5_8 TYPE C DOMAIN-CONTAINING PROTEIN"/>
    <property type="match status" value="1"/>
</dbReference>
<evidence type="ECO:0000259" key="10">
    <source>
        <dbReference type="PROSITE" id="PS50022"/>
    </source>
</evidence>
<dbReference type="GO" id="GO:0046872">
    <property type="term" value="F:metal ion binding"/>
    <property type="evidence" value="ECO:0007669"/>
    <property type="project" value="UniProtKB-KW"/>
</dbReference>
<keyword evidence="4" id="KW-0479">Metal-binding</keyword>
<evidence type="ECO:0000256" key="8">
    <source>
        <dbReference type="SAM" id="MobiDB-lite"/>
    </source>
</evidence>
<dbReference type="InterPro" id="IPR008979">
    <property type="entry name" value="Galactose-bd-like_sf"/>
</dbReference>
<comment type="similarity">
    <text evidence="2">Belongs to the fucolectin family.</text>
</comment>
<keyword evidence="12" id="KW-1185">Reference proteome</keyword>
<reference evidence="11 12" key="1">
    <citation type="submission" date="2020-03" db="EMBL/GenBank/DDBJ databases">
        <title>Whole genome shotgun sequence of Phytohabitans rumicis NBRC 108638.</title>
        <authorList>
            <person name="Komaki H."/>
            <person name="Tamura T."/>
        </authorList>
    </citation>
    <scope>NUCLEOTIDE SEQUENCE [LARGE SCALE GENOMIC DNA]</scope>
    <source>
        <strain evidence="11 12">NBRC 108638</strain>
    </source>
</reference>
<evidence type="ECO:0000256" key="4">
    <source>
        <dbReference type="ARBA" id="ARBA00022723"/>
    </source>
</evidence>
<dbReference type="SUPFAM" id="SSF49785">
    <property type="entry name" value="Galactose-binding domain-like"/>
    <property type="match status" value="1"/>
</dbReference>
<dbReference type="InterPro" id="IPR006585">
    <property type="entry name" value="FTP1"/>
</dbReference>
<dbReference type="SUPFAM" id="SSF51126">
    <property type="entry name" value="Pectin lyase-like"/>
    <property type="match status" value="1"/>
</dbReference>
<feature type="signal peptide" evidence="9">
    <location>
        <begin position="1"/>
        <end position="29"/>
    </location>
</feature>
<dbReference type="AlphaFoldDB" id="A0A6V8L9X1"/>
<dbReference type="PANTHER" id="PTHR45713">
    <property type="entry name" value="FTP DOMAIN-CONTAINING PROTEIN"/>
    <property type="match status" value="1"/>
</dbReference>
<evidence type="ECO:0000256" key="2">
    <source>
        <dbReference type="ARBA" id="ARBA00010147"/>
    </source>
</evidence>
<gene>
    <name evidence="11" type="ORF">Prum_076640</name>
</gene>
<feature type="region of interest" description="Disordered" evidence="8">
    <location>
        <begin position="545"/>
        <end position="574"/>
    </location>
</feature>
<dbReference type="RefSeq" id="WP_345534994.1">
    <property type="nucleotide sequence ID" value="NZ_BAABJB010000001.1"/>
</dbReference>
<dbReference type="InterPro" id="IPR000421">
    <property type="entry name" value="FA58C"/>
</dbReference>
<dbReference type="GO" id="GO:0010185">
    <property type="term" value="P:regulation of cellular defense response"/>
    <property type="evidence" value="ECO:0007669"/>
    <property type="project" value="UniProtKB-ARBA"/>
</dbReference>
<keyword evidence="6" id="KW-0106">Calcium</keyword>
<comment type="function">
    <text evidence="1">Acts as a defensive agent. Recognizes blood group fucosylated oligosaccharides including A, B, H and Lewis B-type antigens. Does not recognize Lewis A antigen and has low affinity for monovalent haptens.</text>
</comment>
<reference evidence="11 12" key="2">
    <citation type="submission" date="2020-03" db="EMBL/GenBank/DDBJ databases">
        <authorList>
            <person name="Ichikawa N."/>
            <person name="Kimura A."/>
            <person name="Kitahashi Y."/>
            <person name="Uohara A."/>
        </authorList>
    </citation>
    <scope>NUCLEOTIDE SEQUENCE [LARGE SCALE GENOMIC DNA]</scope>
    <source>
        <strain evidence="11 12">NBRC 108638</strain>
    </source>
</reference>
<feature type="domain" description="F5/8 type C" evidence="10">
    <location>
        <begin position="512"/>
        <end position="677"/>
    </location>
</feature>
<name>A0A6V8L9X1_9ACTN</name>
<evidence type="ECO:0000256" key="1">
    <source>
        <dbReference type="ARBA" id="ARBA00002219"/>
    </source>
</evidence>
<evidence type="ECO:0000313" key="12">
    <source>
        <dbReference type="Proteomes" id="UP000482960"/>
    </source>
</evidence>
<comment type="subunit">
    <text evidence="3">Homotrimer.</text>
</comment>
<evidence type="ECO:0000313" key="11">
    <source>
        <dbReference type="EMBL" id="GFJ94022.1"/>
    </source>
</evidence>
<dbReference type="GO" id="GO:0042806">
    <property type="term" value="F:fucose binding"/>
    <property type="evidence" value="ECO:0007669"/>
    <property type="project" value="UniProtKB-ARBA"/>
</dbReference>